<organism evidence="1 2">
    <name type="scientific">Roseateles puraquae</name>
    <dbReference type="NCBI Taxonomy" id="431059"/>
    <lineage>
        <taxon>Bacteria</taxon>
        <taxon>Pseudomonadati</taxon>
        <taxon>Pseudomonadota</taxon>
        <taxon>Betaproteobacteria</taxon>
        <taxon>Burkholderiales</taxon>
        <taxon>Sphaerotilaceae</taxon>
        <taxon>Roseateles</taxon>
    </lineage>
</organism>
<dbReference type="AlphaFoldDB" id="A0A254N5Q9"/>
<comment type="caution">
    <text evidence="1">The sequence shown here is derived from an EMBL/GenBank/DDBJ whole genome shotgun (WGS) entry which is preliminary data.</text>
</comment>
<dbReference type="RefSeq" id="WP_088483632.1">
    <property type="nucleotide sequence ID" value="NZ_NISI01000005.1"/>
</dbReference>
<proteinExistence type="predicted"/>
<name>A0A254N5Q9_9BURK</name>
<dbReference type="Gene3D" id="1.10.10.880">
    <property type="entry name" value="Anti sigma-E protein RseA, N-terminal domain"/>
    <property type="match status" value="1"/>
</dbReference>
<dbReference type="GO" id="GO:0016989">
    <property type="term" value="F:sigma factor antagonist activity"/>
    <property type="evidence" value="ECO:0007669"/>
    <property type="project" value="InterPro"/>
</dbReference>
<protein>
    <recommendedName>
        <fullName evidence="3">Anti sigma-E protein RseA N-terminal domain-containing protein</fullName>
    </recommendedName>
</protein>
<dbReference type="EMBL" id="NISI01000005">
    <property type="protein sequence ID" value="OWR03396.1"/>
    <property type="molecule type" value="Genomic_DNA"/>
</dbReference>
<reference evidence="1 2" key="1">
    <citation type="journal article" date="2007" name="Int. J. Syst. Evol. Microbiol.">
        <title>Description of Pelomonas aquatica sp. nov. and Pelomonas puraquae sp. nov., isolated from industrial and haemodialysis water.</title>
        <authorList>
            <person name="Gomila M."/>
            <person name="Bowien B."/>
            <person name="Falsen E."/>
            <person name="Moore E.R."/>
            <person name="Lalucat J."/>
        </authorList>
    </citation>
    <scope>NUCLEOTIDE SEQUENCE [LARGE SCALE GENOMIC DNA]</scope>
    <source>
        <strain evidence="1 2">CCUG 52769</strain>
    </source>
</reference>
<evidence type="ECO:0000313" key="1">
    <source>
        <dbReference type="EMBL" id="OWR03396.1"/>
    </source>
</evidence>
<gene>
    <name evidence="1" type="ORF">CDO81_12910</name>
</gene>
<sequence length="171" mass="17786">MVMTVDEALNASLSAVMDGHADAADWARVQAAWANDPALRERWRLWQAASDGLHAPELMPLAQDPEALLAALHRQMPAPVAPRLRGREWGPPLAVAASFVALAIVAGSLRPAPAPEPVLAAAPISTPRAQGLNGLSFAQTAAGRTLAGEAGPEVIDWGLALPEPAASRPLP</sequence>
<evidence type="ECO:0008006" key="3">
    <source>
        <dbReference type="Google" id="ProtNLM"/>
    </source>
</evidence>
<evidence type="ECO:0000313" key="2">
    <source>
        <dbReference type="Proteomes" id="UP000197446"/>
    </source>
</evidence>
<dbReference type="SUPFAM" id="SSF89069">
    <property type="entry name" value="N-terminal, cytoplasmic domain of anti-sigmaE factor RseA"/>
    <property type="match status" value="1"/>
</dbReference>
<dbReference type="Proteomes" id="UP000197446">
    <property type="component" value="Unassembled WGS sequence"/>
</dbReference>
<accession>A0A254N5Q9</accession>
<dbReference type="InterPro" id="IPR036147">
    <property type="entry name" value="Anti-sigma_E_RseA_N_sf"/>
</dbReference>
<keyword evidence="2" id="KW-1185">Reference proteome</keyword>
<dbReference type="OrthoDB" id="8908894at2"/>